<evidence type="ECO:0000256" key="6">
    <source>
        <dbReference type="ARBA" id="ARBA00022692"/>
    </source>
</evidence>
<dbReference type="InterPro" id="IPR012910">
    <property type="entry name" value="Plug_dom"/>
</dbReference>
<keyword evidence="10 15" id="KW-0798">TonB box</keyword>
<dbReference type="STRING" id="450851.PHZ_c0293"/>
<reference evidence="19 20" key="1">
    <citation type="journal article" date="2008" name="BMC Genomics">
        <title>Complete genome of Phenylobacterium zucineum - a novel facultative intracellular bacterium isolated from human erythroleukemia cell line K562.</title>
        <authorList>
            <person name="Luo Y."/>
            <person name="Xu X."/>
            <person name="Ding Z."/>
            <person name="Liu Z."/>
            <person name="Zhang B."/>
            <person name="Yan Z."/>
            <person name="Sun J."/>
            <person name="Hu S."/>
            <person name="Hu X."/>
        </authorList>
    </citation>
    <scope>NUCLEOTIDE SEQUENCE [LARGE SCALE GENOMIC DNA]</scope>
    <source>
        <strain evidence="19 20">HLK1</strain>
    </source>
</reference>
<evidence type="ECO:0000256" key="5">
    <source>
        <dbReference type="ARBA" id="ARBA00022496"/>
    </source>
</evidence>
<keyword evidence="12 19" id="KW-0675">Receptor</keyword>
<dbReference type="SUPFAM" id="SSF56935">
    <property type="entry name" value="Porins"/>
    <property type="match status" value="1"/>
</dbReference>
<evidence type="ECO:0000256" key="10">
    <source>
        <dbReference type="ARBA" id="ARBA00023077"/>
    </source>
</evidence>
<evidence type="ECO:0000256" key="16">
    <source>
        <dbReference type="SAM" id="SignalP"/>
    </source>
</evidence>
<dbReference type="KEGG" id="pzu:PHZ_c0293"/>
<evidence type="ECO:0000259" key="18">
    <source>
        <dbReference type="Pfam" id="PF07715"/>
    </source>
</evidence>
<evidence type="ECO:0000313" key="20">
    <source>
        <dbReference type="Proteomes" id="UP000001868"/>
    </source>
</evidence>
<evidence type="ECO:0000313" key="19">
    <source>
        <dbReference type="EMBL" id="ACG76707.1"/>
    </source>
</evidence>
<dbReference type="HOGENOM" id="CLU_008287_9_1_5"/>
<keyword evidence="7 16" id="KW-0732">Signal</keyword>
<proteinExistence type="inferred from homology"/>
<evidence type="ECO:0000256" key="7">
    <source>
        <dbReference type="ARBA" id="ARBA00022729"/>
    </source>
</evidence>
<dbReference type="PANTHER" id="PTHR32552:SF89">
    <property type="entry name" value="CATECHOLATE SIDEROPHORE RECEPTOR FIU"/>
    <property type="match status" value="1"/>
</dbReference>
<accession>B4RDA3</accession>
<dbReference type="Pfam" id="PF00593">
    <property type="entry name" value="TonB_dep_Rec_b-barrel"/>
    <property type="match status" value="1"/>
</dbReference>
<sequence>MSAVRGVVARKKRALAFVAGVAGLSLGAAAQAEEAASAAAEAAPELSGVDVTGARHREPESPKFTAPLVDTPRTVTVIPREVIERTAATSLTDILRTSPGITFGAGEGGQPLADRPFIRGQASGNNIFVDGVRDTGGQTREVFSLEQVEVIKGADSAYSGRGSGGGSINLTSKRPRLDSFVGVQASAGTDAYYRAVVDANHQIGETSAVRLNLMGMEADTPGRDAAETSRYGLLAGIATGLGTETRATLLYYRLRTDDLPDYGVPLFTKARDLPRTDSGVLPVPRDSFYGLKARDYQETEADIATFVAEHDVSGAFRLRNVFRASRTLNDYVVTNPGDGGAAQFVAGEWWMKRGTKSRWNPTRTIANVTDVYGKFATGFAEHSYAVGLELSREQNKNASYVVYTAAGSPCPAGFAGASNNAGVGDCTRLFAPNPDDPWQGTLARPTPSRNDAKTTGVYAFDTVSFGDRWLLNLGIRHDRYSVSGTDVSATSAAGVITGETLTHRDGEWEFTNYQAGLVYKPTEHSSLYVSYGTTSTPPTIAAGDQNTGTGTGQGNLANVLLEPEEVTSFEVGAKWALFGERLSASVAYFDLTRENAQIQVSPGVYAQAGEAQVKGVEVGVSGAVTERWQVFGGYTYQDSELVRGAYNVVNVGDPLANTPKHSFSLFTTYDVTDALIVGGGAYHVSKSFGGNQGGAGGGNNLVYAPSYWRFDLFAAYRVTDKVDLQLNVQNVADEDYIVRTNGVHHADYGQARQAILTLNVRY</sequence>
<feature type="domain" description="TonB-dependent receptor plug" evidence="18">
    <location>
        <begin position="68"/>
        <end position="166"/>
    </location>
</feature>
<evidence type="ECO:0000256" key="12">
    <source>
        <dbReference type="ARBA" id="ARBA00023170"/>
    </source>
</evidence>
<dbReference type="Pfam" id="PF07715">
    <property type="entry name" value="Plug"/>
    <property type="match status" value="1"/>
</dbReference>
<dbReference type="Proteomes" id="UP000001868">
    <property type="component" value="Chromosome"/>
</dbReference>
<dbReference type="GO" id="GO:0015344">
    <property type="term" value="F:siderophore uptake transmembrane transporter activity"/>
    <property type="evidence" value="ECO:0007669"/>
    <property type="project" value="TreeGrafter"/>
</dbReference>
<dbReference type="PROSITE" id="PS52016">
    <property type="entry name" value="TONB_DEPENDENT_REC_3"/>
    <property type="match status" value="1"/>
</dbReference>
<dbReference type="InterPro" id="IPR037066">
    <property type="entry name" value="Plug_dom_sf"/>
</dbReference>
<evidence type="ECO:0000256" key="3">
    <source>
        <dbReference type="ARBA" id="ARBA00022448"/>
    </source>
</evidence>
<dbReference type="GO" id="GO:0009279">
    <property type="term" value="C:cell outer membrane"/>
    <property type="evidence" value="ECO:0007669"/>
    <property type="project" value="UniProtKB-SubCell"/>
</dbReference>
<dbReference type="AlphaFoldDB" id="B4RDA3"/>
<dbReference type="eggNOG" id="COG4774">
    <property type="taxonomic scope" value="Bacteria"/>
</dbReference>
<dbReference type="GO" id="GO:0038023">
    <property type="term" value="F:signaling receptor activity"/>
    <property type="evidence" value="ECO:0007669"/>
    <property type="project" value="InterPro"/>
</dbReference>
<keyword evidence="4 14" id="KW-1134">Transmembrane beta strand</keyword>
<dbReference type="Gene3D" id="2.40.170.20">
    <property type="entry name" value="TonB-dependent receptor, beta-barrel domain"/>
    <property type="match status" value="1"/>
</dbReference>
<dbReference type="InterPro" id="IPR000531">
    <property type="entry name" value="Beta-barrel_TonB"/>
</dbReference>
<dbReference type="PANTHER" id="PTHR32552">
    <property type="entry name" value="FERRICHROME IRON RECEPTOR-RELATED"/>
    <property type="match status" value="1"/>
</dbReference>
<evidence type="ECO:0000256" key="1">
    <source>
        <dbReference type="ARBA" id="ARBA00004571"/>
    </source>
</evidence>
<evidence type="ECO:0000256" key="9">
    <source>
        <dbReference type="ARBA" id="ARBA00023065"/>
    </source>
</evidence>
<comment type="subcellular location">
    <subcellularLocation>
        <location evidence="1 14">Cell outer membrane</location>
        <topology evidence="1 14">Multi-pass membrane protein</topology>
    </subcellularLocation>
</comment>
<evidence type="ECO:0000256" key="8">
    <source>
        <dbReference type="ARBA" id="ARBA00023004"/>
    </source>
</evidence>
<evidence type="ECO:0000256" key="14">
    <source>
        <dbReference type="PROSITE-ProRule" id="PRU01360"/>
    </source>
</evidence>
<evidence type="ECO:0000256" key="4">
    <source>
        <dbReference type="ARBA" id="ARBA00022452"/>
    </source>
</evidence>
<keyword evidence="11 14" id="KW-0472">Membrane</keyword>
<evidence type="ECO:0000259" key="17">
    <source>
        <dbReference type="Pfam" id="PF00593"/>
    </source>
</evidence>
<feature type="domain" description="TonB-dependent receptor-like beta-barrel" evidence="17">
    <location>
        <begin position="248"/>
        <end position="731"/>
    </location>
</feature>
<keyword evidence="5" id="KW-0410">Iron transport</keyword>
<dbReference type="InterPro" id="IPR010105">
    <property type="entry name" value="TonB_sidphr_rcpt"/>
</dbReference>
<evidence type="ECO:0000256" key="2">
    <source>
        <dbReference type="ARBA" id="ARBA00009810"/>
    </source>
</evidence>
<keyword evidence="8" id="KW-0408">Iron</keyword>
<dbReference type="GO" id="GO:0015891">
    <property type="term" value="P:siderophore transport"/>
    <property type="evidence" value="ECO:0007669"/>
    <property type="project" value="InterPro"/>
</dbReference>
<feature type="chain" id="PRO_5002825332" evidence="16">
    <location>
        <begin position="31"/>
        <end position="762"/>
    </location>
</feature>
<organism evidence="19 20">
    <name type="scientific">Phenylobacterium zucineum (strain HLK1)</name>
    <dbReference type="NCBI Taxonomy" id="450851"/>
    <lineage>
        <taxon>Bacteria</taxon>
        <taxon>Pseudomonadati</taxon>
        <taxon>Pseudomonadota</taxon>
        <taxon>Alphaproteobacteria</taxon>
        <taxon>Caulobacterales</taxon>
        <taxon>Caulobacteraceae</taxon>
        <taxon>Phenylobacterium</taxon>
    </lineage>
</organism>
<dbReference type="OrthoDB" id="9760333at2"/>
<protein>
    <submittedName>
        <fullName evidence="19">TonB-dependent receptor</fullName>
    </submittedName>
</protein>
<keyword evidence="20" id="KW-1185">Reference proteome</keyword>
<keyword evidence="6 14" id="KW-0812">Transmembrane</keyword>
<feature type="signal peptide" evidence="16">
    <location>
        <begin position="1"/>
        <end position="30"/>
    </location>
</feature>
<dbReference type="Gene3D" id="2.170.130.10">
    <property type="entry name" value="TonB-dependent receptor, plug domain"/>
    <property type="match status" value="1"/>
</dbReference>
<evidence type="ECO:0000256" key="13">
    <source>
        <dbReference type="ARBA" id="ARBA00023237"/>
    </source>
</evidence>
<dbReference type="EMBL" id="CP000747">
    <property type="protein sequence ID" value="ACG76707.1"/>
    <property type="molecule type" value="Genomic_DNA"/>
</dbReference>
<dbReference type="RefSeq" id="WP_012520855.1">
    <property type="nucleotide sequence ID" value="NC_011144.1"/>
</dbReference>
<comment type="similarity">
    <text evidence="2 14 15">Belongs to the TonB-dependent receptor family.</text>
</comment>
<dbReference type="InterPro" id="IPR039426">
    <property type="entry name" value="TonB-dep_rcpt-like"/>
</dbReference>
<keyword evidence="13 14" id="KW-0998">Cell outer membrane</keyword>
<dbReference type="InterPro" id="IPR036942">
    <property type="entry name" value="Beta-barrel_TonB_sf"/>
</dbReference>
<keyword evidence="9" id="KW-0406">Ion transport</keyword>
<name>B4RDA3_PHEZH</name>
<evidence type="ECO:0000256" key="15">
    <source>
        <dbReference type="RuleBase" id="RU003357"/>
    </source>
</evidence>
<gene>
    <name evidence="19" type="ordered locus">PHZ_c0293</name>
</gene>
<dbReference type="NCBIfam" id="TIGR01783">
    <property type="entry name" value="TonB-siderophor"/>
    <property type="match status" value="1"/>
</dbReference>
<evidence type="ECO:0000256" key="11">
    <source>
        <dbReference type="ARBA" id="ARBA00023136"/>
    </source>
</evidence>
<keyword evidence="3 14" id="KW-0813">Transport</keyword>
<dbReference type="CDD" id="cd01347">
    <property type="entry name" value="ligand_gated_channel"/>
    <property type="match status" value="1"/>
</dbReference>